<keyword evidence="4" id="KW-1185">Reference proteome</keyword>
<gene>
    <name evidence="3" type="ORF">F5972_24010</name>
</gene>
<name>A0A5J5JZ74_9ACTN</name>
<dbReference type="Proteomes" id="UP000327011">
    <property type="component" value="Unassembled WGS sequence"/>
</dbReference>
<evidence type="ECO:0000313" key="4">
    <source>
        <dbReference type="Proteomes" id="UP000327011"/>
    </source>
</evidence>
<dbReference type="EMBL" id="VYTZ01000008">
    <property type="protein sequence ID" value="KAA9376476.1"/>
    <property type="molecule type" value="Genomic_DNA"/>
</dbReference>
<evidence type="ECO:0000256" key="2">
    <source>
        <dbReference type="SAM" id="Phobius"/>
    </source>
</evidence>
<organism evidence="3 4">
    <name type="scientific">Microbispora cellulosiformans</name>
    <dbReference type="NCBI Taxonomy" id="2614688"/>
    <lineage>
        <taxon>Bacteria</taxon>
        <taxon>Bacillati</taxon>
        <taxon>Actinomycetota</taxon>
        <taxon>Actinomycetes</taxon>
        <taxon>Streptosporangiales</taxon>
        <taxon>Streptosporangiaceae</taxon>
        <taxon>Microbispora</taxon>
    </lineage>
</organism>
<protein>
    <submittedName>
        <fullName evidence="3">Uncharacterized protein</fullName>
    </submittedName>
</protein>
<keyword evidence="2" id="KW-0472">Membrane</keyword>
<dbReference type="AlphaFoldDB" id="A0A5J5JZ74"/>
<keyword evidence="2" id="KW-0812">Transmembrane</keyword>
<evidence type="ECO:0000256" key="1">
    <source>
        <dbReference type="SAM" id="MobiDB-lite"/>
    </source>
</evidence>
<feature type="region of interest" description="Disordered" evidence="1">
    <location>
        <begin position="281"/>
        <end position="302"/>
    </location>
</feature>
<evidence type="ECO:0000313" key="3">
    <source>
        <dbReference type="EMBL" id="KAA9376476.1"/>
    </source>
</evidence>
<accession>A0A5J5JZ74</accession>
<dbReference type="RefSeq" id="WP_150936063.1">
    <property type="nucleotide sequence ID" value="NZ_VYTZ01000008.1"/>
</dbReference>
<comment type="caution">
    <text evidence="3">The sequence shown here is derived from an EMBL/GenBank/DDBJ whole genome shotgun (WGS) entry which is preliminary data.</text>
</comment>
<feature type="compositionally biased region" description="Pro residues" evidence="1">
    <location>
        <begin position="288"/>
        <end position="300"/>
    </location>
</feature>
<keyword evidence="2" id="KW-1133">Transmembrane helix</keyword>
<feature type="transmembrane region" description="Helical" evidence="2">
    <location>
        <begin position="688"/>
        <end position="709"/>
    </location>
</feature>
<sequence>MNGDGARRIGFEWALEGKEHGSYDEYGLLRWSDERFAGVFDELRAKYAAGTPSELPQVTIARAATRDHGERSDNVVLAIHTWSDHRDFAGRKVAYTRWFFVPYHQLQDHPVSYQALYAAFDALPLTPEPPLTVAVPALDPRAVMPGPDALAAAALLAAGQQVCLVGADGVPMAQRLRFVDTVMALLPYGLRTRFSAATWTSSTTKHRIKLSFARYAPEGVQAVQWGQGADIPLDEYSAKYHRILRNRDVDYPDLIGWLAGQTKPLSFDDSDRPRVFDLLRQSASQSPPTRPAPAPAPPVSRAPEVVEAAHQGPTVAVLARKLAGASRQDTGPALDALLAVVWTPSDREALADALYTYTCFQHVIDQQEDRDHLYERLVSAAFQPDEQSMWKGKCRSLLRANSTPKTVRRLLKGLSRQQWWQFGTWARRHRLACTVGVLVLTVAFAGAAALRLLLPGDDAPAQQALPLPPPQKVVLVRDAAAQPYVTEVVREALRRAGYQTNAQVQGAPSVLIGYAPAAYDDMNAAALTPVGNFPSGTRDVLLVRGGEGDLPKKILVRETFSKDVEKRIRELYPESELTRVPDSELTESLIKRDAEAAIVSGDVKADDYAPSPALDDLLPERRIVVGADSALKSALEPAMDGLKKEGVKSSDNPQADAKAFVDRIYSPAPALASSAKPVSEPPGSSGDLILITSVVAAVAGLAGAVLLVWRPSRFKGSLIGRPRV</sequence>
<reference evidence="3 4" key="1">
    <citation type="submission" date="2019-09" db="EMBL/GenBank/DDBJ databases">
        <title>Screening of Novel Bioactive Compounds from Soil-Associated.</title>
        <authorList>
            <person name="Gong X."/>
        </authorList>
    </citation>
    <scope>NUCLEOTIDE SEQUENCE [LARGE SCALE GENOMIC DNA]</scope>
    <source>
        <strain evidence="3 4">Gxj-6</strain>
    </source>
</reference>
<proteinExistence type="predicted"/>